<dbReference type="Pfam" id="PF19054">
    <property type="entry name" value="DUF5753"/>
    <property type="match status" value="1"/>
</dbReference>
<evidence type="ECO:0000313" key="2">
    <source>
        <dbReference type="EMBL" id="AZS75366.1"/>
    </source>
</evidence>
<dbReference type="Proteomes" id="UP000275579">
    <property type="component" value="Chromosome"/>
</dbReference>
<evidence type="ECO:0000259" key="1">
    <source>
        <dbReference type="Pfam" id="PF19054"/>
    </source>
</evidence>
<sequence length="299" mass="33243">MIPPPPNWPGYQEGYNVTARQATQGNSTTTVLGRRLGGELLRLRTAAGLKQPEAAKALTASTTKVAKMEGGWVPMRDPDIRTLCALYGVTDPALVGGLLELARIDRERRKARGWWNEFPDLGDMQEYVSLESAATAIRAWHLTFMPGLLQTPDYVRALRDDEQFVATRMVRQRRLIDDPQLSLHVVIYEAALRSLVGDATVMRGQLEHLTTMARRPNVTVQVLPFSAGSHQGMDGAFNIISFGEPGAMDVVYMEIPFNRLWVEGGKSAAQHDELFERIAQLALSERESHAFITSLSKDL</sequence>
<dbReference type="Gene3D" id="1.10.260.40">
    <property type="entry name" value="lambda repressor-like DNA-binding domains"/>
    <property type="match status" value="1"/>
</dbReference>
<dbReference type="InterPro" id="IPR010982">
    <property type="entry name" value="Lambda_DNA-bd_dom_sf"/>
</dbReference>
<feature type="domain" description="DUF5753" evidence="1">
    <location>
        <begin position="125"/>
        <end position="293"/>
    </location>
</feature>
<organism evidence="2 3">
    <name type="scientific">Streptomyces lydicus</name>
    <dbReference type="NCBI Taxonomy" id="47763"/>
    <lineage>
        <taxon>Bacteria</taxon>
        <taxon>Bacillati</taxon>
        <taxon>Actinomycetota</taxon>
        <taxon>Actinomycetes</taxon>
        <taxon>Kitasatosporales</taxon>
        <taxon>Streptomycetaceae</taxon>
        <taxon>Streptomyces</taxon>
    </lineage>
</organism>
<dbReference type="EMBL" id="CP029042">
    <property type="protein sequence ID" value="AZS75366.1"/>
    <property type="molecule type" value="Genomic_DNA"/>
</dbReference>
<evidence type="ECO:0000313" key="3">
    <source>
        <dbReference type="Proteomes" id="UP000275579"/>
    </source>
</evidence>
<dbReference type="AlphaFoldDB" id="A0A3S9YJZ9"/>
<dbReference type="SUPFAM" id="SSF47413">
    <property type="entry name" value="lambda repressor-like DNA-binding domains"/>
    <property type="match status" value="1"/>
</dbReference>
<keyword evidence="2" id="KW-0238">DNA-binding</keyword>
<dbReference type="Pfam" id="PF13560">
    <property type="entry name" value="HTH_31"/>
    <property type="match status" value="1"/>
</dbReference>
<gene>
    <name evidence="2" type="ORF">DDE74_34635</name>
</gene>
<proteinExistence type="predicted"/>
<name>A0A3S9YJZ9_9ACTN</name>
<reference evidence="2 3" key="1">
    <citation type="submission" date="2018-04" db="EMBL/GenBank/DDBJ databases">
        <title>Complete genome sequences of Streptomyces lydicus strain WYEC and characterization of antagonistic properties of biological control agents.</title>
        <authorList>
            <person name="Mariita R.M."/>
            <person name="Sello J.K."/>
        </authorList>
    </citation>
    <scope>NUCLEOTIDE SEQUENCE [LARGE SCALE GENOMIC DNA]</scope>
    <source>
        <strain evidence="2 3">WYEC 108</strain>
    </source>
</reference>
<dbReference type="GO" id="GO:0003677">
    <property type="term" value="F:DNA binding"/>
    <property type="evidence" value="ECO:0007669"/>
    <property type="project" value="UniProtKB-KW"/>
</dbReference>
<dbReference type="InterPro" id="IPR043917">
    <property type="entry name" value="DUF5753"/>
</dbReference>
<protein>
    <submittedName>
        <fullName evidence="2">DNA-binding protein</fullName>
    </submittedName>
</protein>
<accession>A0A3S9YJZ9</accession>